<feature type="transmembrane region" description="Helical" evidence="1">
    <location>
        <begin position="360"/>
        <end position="379"/>
    </location>
</feature>
<keyword evidence="1" id="KW-0812">Transmembrane</keyword>
<accession>A0ABW9GBH5</accession>
<name>A0ABW9GBH5_9GAMM</name>
<sequence>MKRRLFQRIYVLLRTHPSFSGWLAFDTLSTIGSLMTNLAVYGTLERVQAGSTWFTLAYLSSTTPGVLAAFGARYYRAKFTIAQALLLANVLSSVALLITWLGYHEGNLALLLSSNLILSLLGGATSAHLALYFKRQFQSDEISLFTALDTTVFAIQSLFGTLLAVVLFALISVNMMILIDALTFILQGIALWYLTHRFASDFAATPAPSTQRLVFKALSAQQKQVLFMGPALALFGCAFLSLGPALVSAQHFASMQFGLAFTPVLVFTLCRTLGQLLGPVIAHYLPMQRLTQSFWMTPTTLVVFCSCYYIIAELSNLTAILVLVIAAHIVSNILSMLAFDGRLRFFDETQAPLVASLSHSFNMGVGTISALMISALVGIVSFQAAFAGLLILSVLLAGIWMIGFTRFKTVKPRA</sequence>
<keyword evidence="1" id="KW-1133">Transmembrane helix</keyword>
<dbReference type="InterPro" id="IPR036259">
    <property type="entry name" value="MFS_trans_sf"/>
</dbReference>
<feature type="transmembrane region" description="Helical" evidence="1">
    <location>
        <begin position="177"/>
        <end position="194"/>
    </location>
</feature>
<feature type="transmembrane region" description="Helical" evidence="1">
    <location>
        <begin position="317"/>
        <end position="339"/>
    </location>
</feature>
<feature type="transmembrane region" description="Helical" evidence="1">
    <location>
        <begin position="145"/>
        <end position="171"/>
    </location>
</feature>
<proteinExistence type="predicted"/>
<feature type="transmembrane region" description="Helical" evidence="1">
    <location>
        <begin position="385"/>
        <end position="404"/>
    </location>
</feature>
<gene>
    <name evidence="2" type="ORF">ABUE30_17585</name>
</gene>
<feature type="transmembrane region" description="Helical" evidence="1">
    <location>
        <begin position="294"/>
        <end position="311"/>
    </location>
</feature>
<reference evidence="2 3" key="1">
    <citation type="journal article" date="2013" name="Int. J. Syst. Evol. Microbiol.">
        <title>Celerinatantimonas yamalensis sp. nov., a cold-adapted diazotrophic bacterium from a cold permafrost brine.</title>
        <authorList>
            <person name="Shcherbakova V."/>
            <person name="Chuvilskaya N."/>
            <person name="Rivkina E."/>
            <person name="Demidov N."/>
            <person name="Uchaeva V."/>
            <person name="Suetin S."/>
            <person name="Suzina N."/>
            <person name="Gilichinsky D."/>
        </authorList>
    </citation>
    <scope>NUCLEOTIDE SEQUENCE [LARGE SCALE GENOMIC DNA]</scope>
    <source>
        <strain evidence="2 3">C7</strain>
    </source>
</reference>
<evidence type="ECO:0000313" key="2">
    <source>
        <dbReference type="EMBL" id="MFM2486847.1"/>
    </source>
</evidence>
<feature type="transmembrane region" description="Helical" evidence="1">
    <location>
        <begin position="84"/>
        <end position="103"/>
    </location>
</feature>
<feature type="transmembrane region" description="Helical" evidence="1">
    <location>
        <begin position="225"/>
        <end position="247"/>
    </location>
</feature>
<dbReference type="RefSeq" id="WP_408625147.1">
    <property type="nucleotide sequence ID" value="NZ_JBEQCT010000012.1"/>
</dbReference>
<feature type="transmembrane region" description="Helical" evidence="1">
    <location>
        <begin position="21"/>
        <end position="41"/>
    </location>
</feature>
<feature type="transmembrane region" description="Helical" evidence="1">
    <location>
        <begin position="53"/>
        <end position="72"/>
    </location>
</feature>
<evidence type="ECO:0000256" key="1">
    <source>
        <dbReference type="SAM" id="Phobius"/>
    </source>
</evidence>
<dbReference type="SUPFAM" id="SSF103473">
    <property type="entry name" value="MFS general substrate transporter"/>
    <property type="match status" value="1"/>
</dbReference>
<evidence type="ECO:0008006" key="4">
    <source>
        <dbReference type="Google" id="ProtNLM"/>
    </source>
</evidence>
<feature type="transmembrane region" description="Helical" evidence="1">
    <location>
        <begin position="109"/>
        <end position="133"/>
    </location>
</feature>
<comment type="caution">
    <text evidence="2">The sequence shown here is derived from an EMBL/GenBank/DDBJ whole genome shotgun (WGS) entry which is preliminary data.</text>
</comment>
<organism evidence="2 3">
    <name type="scientific">Celerinatantimonas yamalensis</name>
    <dbReference type="NCBI Taxonomy" id="559956"/>
    <lineage>
        <taxon>Bacteria</taxon>
        <taxon>Pseudomonadati</taxon>
        <taxon>Pseudomonadota</taxon>
        <taxon>Gammaproteobacteria</taxon>
        <taxon>Celerinatantimonadaceae</taxon>
        <taxon>Celerinatantimonas</taxon>
    </lineage>
</organism>
<dbReference type="EMBL" id="JBEQCT010000012">
    <property type="protein sequence ID" value="MFM2486847.1"/>
    <property type="molecule type" value="Genomic_DNA"/>
</dbReference>
<protein>
    <recommendedName>
        <fullName evidence="4">MFS transporter</fullName>
    </recommendedName>
</protein>
<dbReference type="Proteomes" id="UP001629953">
    <property type="component" value="Unassembled WGS sequence"/>
</dbReference>
<evidence type="ECO:0000313" key="3">
    <source>
        <dbReference type="Proteomes" id="UP001629953"/>
    </source>
</evidence>
<keyword evidence="3" id="KW-1185">Reference proteome</keyword>
<keyword evidence="1" id="KW-0472">Membrane</keyword>